<feature type="non-terminal residue" evidence="1">
    <location>
        <position position="98"/>
    </location>
</feature>
<evidence type="ECO:0000313" key="1">
    <source>
        <dbReference type="EMBL" id="SVB46469.1"/>
    </source>
</evidence>
<proteinExistence type="predicted"/>
<gene>
    <name evidence="1" type="ORF">METZ01_LOCUS199323</name>
</gene>
<name>A0A382E7U2_9ZZZZ</name>
<accession>A0A382E7U2</accession>
<dbReference type="EMBL" id="UINC01043031">
    <property type="protein sequence ID" value="SVB46469.1"/>
    <property type="molecule type" value="Genomic_DNA"/>
</dbReference>
<protein>
    <submittedName>
        <fullName evidence="1">Uncharacterized protein</fullName>
    </submittedName>
</protein>
<sequence>MIKTINNNRQFIDDDKTVVVSNGNYLSFINYLKIDNIQFRQLLRNKGHKIGALEGMITAMKLAIKLESDIIIFSHDDVYINNIEKLKKYLHLLEKESI</sequence>
<reference evidence="1" key="1">
    <citation type="submission" date="2018-05" db="EMBL/GenBank/DDBJ databases">
        <authorList>
            <person name="Lanie J.A."/>
            <person name="Ng W.-L."/>
            <person name="Kazmierczak K.M."/>
            <person name="Andrzejewski T.M."/>
            <person name="Davidsen T.M."/>
            <person name="Wayne K.J."/>
            <person name="Tettelin H."/>
            <person name="Glass J.I."/>
            <person name="Rusch D."/>
            <person name="Podicherti R."/>
            <person name="Tsui H.-C.T."/>
            <person name="Winkler M.E."/>
        </authorList>
    </citation>
    <scope>NUCLEOTIDE SEQUENCE</scope>
</reference>
<dbReference type="AlphaFoldDB" id="A0A382E7U2"/>
<organism evidence="1">
    <name type="scientific">marine metagenome</name>
    <dbReference type="NCBI Taxonomy" id="408172"/>
    <lineage>
        <taxon>unclassified sequences</taxon>
        <taxon>metagenomes</taxon>
        <taxon>ecological metagenomes</taxon>
    </lineage>
</organism>